<name>A0A9W8NJI6_9PEZI</name>
<dbReference type="Proteomes" id="UP001148614">
    <property type="component" value="Unassembled WGS sequence"/>
</dbReference>
<sequence>MRFLPFSPRSRKEPSFSSYIFRDPDSLSRQEIFASISSVIAIETGYLLYLLQGLPQRNNNTQNEFMMQLEKILVLLSIAAYGAAENDVEASDVPSECLPACQFTIDLSARCDRETDDDDTYTPCVCNAQDSMQRLTECASCVKDHGRSDPDDNDVADLMDDCGWDFNDADGPCK</sequence>
<dbReference type="AlphaFoldDB" id="A0A9W8NJI6"/>
<reference evidence="1" key="1">
    <citation type="submission" date="2022-07" db="EMBL/GenBank/DDBJ databases">
        <title>Genome Sequence of Xylaria arbuscula.</title>
        <authorList>
            <person name="Buettner E."/>
        </authorList>
    </citation>
    <scope>NUCLEOTIDE SEQUENCE</scope>
    <source>
        <strain evidence="1">VT107</strain>
    </source>
</reference>
<protein>
    <submittedName>
        <fullName evidence="1">Uncharacterized protein</fullName>
    </submittedName>
</protein>
<keyword evidence="2" id="KW-1185">Reference proteome</keyword>
<accession>A0A9W8NJI6</accession>
<comment type="caution">
    <text evidence="1">The sequence shown here is derived from an EMBL/GenBank/DDBJ whole genome shotgun (WGS) entry which is preliminary data.</text>
</comment>
<evidence type="ECO:0000313" key="1">
    <source>
        <dbReference type="EMBL" id="KAJ3577836.1"/>
    </source>
</evidence>
<gene>
    <name evidence="1" type="ORF">NPX13_g2735</name>
</gene>
<organism evidence="1 2">
    <name type="scientific">Xylaria arbuscula</name>
    <dbReference type="NCBI Taxonomy" id="114810"/>
    <lineage>
        <taxon>Eukaryota</taxon>
        <taxon>Fungi</taxon>
        <taxon>Dikarya</taxon>
        <taxon>Ascomycota</taxon>
        <taxon>Pezizomycotina</taxon>
        <taxon>Sordariomycetes</taxon>
        <taxon>Xylariomycetidae</taxon>
        <taxon>Xylariales</taxon>
        <taxon>Xylariaceae</taxon>
        <taxon>Xylaria</taxon>
    </lineage>
</organism>
<evidence type="ECO:0000313" key="2">
    <source>
        <dbReference type="Proteomes" id="UP001148614"/>
    </source>
</evidence>
<proteinExistence type="predicted"/>
<dbReference type="EMBL" id="JANPWZ010000303">
    <property type="protein sequence ID" value="KAJ3577836.1"/>
    <property type="molecule type" value="Genomic_DNA"/>
</dbReference>
<dbReference type="VEuPathDB" id="FungiDB:F4678DRAFT_7981"/>